<dbReference type="PANTHER" id="PTHR46059:SF1">
    <property type="entry name" value="BETA-GALACTOSIDE ALPHA-2,6-SIALYLTRANSFERASE"/>
    <property type="match status" value="1"/>
</dbReference>
<evidence type="ECO:0000256" key="6">
    <source>
        <dbReference type="ARBA" id="ARBA00022676"/>
    </source>
</evidence>
<evidence type="ECO:0000256" key="16">
    <source>
        <dbReference type="ARBA" id="ARBA00034329"/>
    </source>
</evidence>
<dbReference type="EMBL" id="OU896715">
    <property type="protein sequence ID" value="CAH1183746.1"/>
    <property type="molecule type" value="Genomic_DNA"/>
</dbReference>
<evidence type="ECO:0000256" key="2">
    <source>
        <dbReference type="ARBA" id="ARBA00004613"/>
    </source>
</evidence>
<reference evidence="22" key="2">
    <citation type="submission" date="2022-10" db="EMBL/GenBank/DDBJ databases">
        <authorList>
            <consortium name="ENA_rothamsted_submissions"/>
            <consortium name="culmorum"/>
            <person name="King R."/>
        </authorList>
    </citation>
    <scope>NUCLEOTIDE SEQUENCE</scope>
</reference>
<evidence type="ECO:0000256" key="19">
    <source>
        <dbReference type="ARBA" id="ARBA00076676"/>
    </source>
</evidence>
<comment type="subcellular location">
    <subcellularLocation>
        <location evidence="1">Golgi apparatus</location>
        <location evidence="1">Golgi stack membrane</location>
        <topology evidence="1">Single-pass type II membrane protein</topology>
    </subcellularLocation>
    <subcellularLocation>
        <location evidence="2">Secreted</location>
    </subcellularLocation>
</comment>
<dbReference type="AlphaFoldDB" id="A0A9P0GVV8"/>
<keyword evidence="6" id="KW-0328">Glycosyltransferase</keyword>
<keyword evidence="23" id="KW-1185">Reference proteome</keyword>
<sequence length="441" mass="51485">MRALAVSIWIFVNLVFFGMCGYMYLLWSQYWMFMDRQTGTSTSTYDQQIYFYNRGYLPNSSICYSVNVPEVKSRKKHSAVIIKENATFTVVKNSKPRFPNLQPKDFELDSERFSCLKNDSYRECDKKTSEFKENILKELRKVFTDESNILRTGKENPYNVNYRGSRGNFMEKSPKELLCLLKETSLKTLRRSDVGNHPLRDFIPKRALFENKRFNSCAIIASAGSLKNSNLGSFIDSHDLVMRFNNAPTKGFEVDVGRKTTIRLLNSQVVTKPQFNFLTSTMYKNVTLVMWDPSNYTSFISDWLDHPEFNLFMNYMAFRKNDQKSRAFLMNPQTIWNVWDFLQDNSPSRLRRNPPSSGFLGLKLLLPFCNFVDVVEYVPSVRVTRRCHYYDPEDNPSCTFGVWHPLAAEKLLTFFINYASDNEVFQKGYVRIAGFKNMDCS</sequence>
<proteinExistence type="inferred from homology"/>
<evidence type="ECO:0000256" key="7">
    <source>
        <dbReference type="ARBA" id="ARBA00022679"/>
    </source>
</evidence>
<keyword evidence="9" id="KW-0735">Signal-anchor</keyword>
<evidence type="ECO:0000256" key="9">
    <source>
        <dbReference type="ARBA" id="ARBA00022968"/>
    </source>
</evidence>
<evidence type="ECO:0000256" key="4">
    <source>
        <dbReference type="ARBA" id="ARBA00006003"/>
    </source>
</evidence>
<evidence type="ECO:0000256" key="15">
    <source>
        <dbReference type="ARBA" id="ARBA00034249"/>
    </source>
</evidence>
<evidence type="ECO:0000313" key="22">
    <source>
        <dbReference type="EMBL" id="CAH1183746.1"/>
    </source>
</evidence>
<evidence type="ECO:0000256" key="11">
    <source>
        <dbReference type="ARBA" id="ARBA00023034"/>
    </source>
</evidence>
<comment type="similarity">
    <text evidence="4">Belongs to the glycosyltransferase 29 family.</text>
</comment>
<keyword evidence="8 21" id="KW-0812">Transmembrane</keyword>
<dbReference type="GO" id="GO:0003835">
    <property type="term" value="F:beta-galactoside alpha-2,6-sialyltransferase activity"/>
    <property type="evidence" value="ECO:0007669"/>
    <property type="project" value="UniProtKB-EC"/>
</dbReference>
<protein>
    <recommendedName>
        <fullName evidence="17">Beta-galactoside alpha-2,6-sialyltransferase 1</fullName>
        <ecNumber evidence="16">2.4.3.1</ecNumber>
    </recommendedName>
    <alternativeName>
        <fullName evidence="20">CMP-N-acetylneuraminate-beta-galactosamide-alpha-2,6-sialyltransferase 1</fullName>
    </alternativeName>
    <alternativeName>
        <fullName evidence="19">ST6Gal I</fullName>
    </alternativeName>
    <alternativeName>
        <fullName evidence="18">Sialyltransferase 1</fullName>
    </alternativeName>
</protein>
<dbReference type="GO" id="GO:0005576">
    <property type="term" value="C:extracellular region"/>
    <property type="evidence" value="ECO:0007669"/>
    <property type="project" value="UniProtKB-SubCell"/>
</dbReference>
<dbReference type="InterPro" id="IPR001675">
    <property type="entry name" value="Glyco_trans_29"/>
</dbReference>
<organism evidence="22 23">
    <name type="scientific">Phaedon cochleariae</name>
    <name type="common">Mustard beetle</name>
    <dbReference type="NCBI Taxonomy" id="80249"/>
    <lineage>
        <taxon>Eukaryota</taxon>
        <taxon>Metazoa</taxon>
        <taxon>Ecdysozoa</taxon>
        <taxon>Arthropoda</taxon>
        <taxon>Hexapoda</taxon>
        <taxon>Insecta</taxon>
        <taxon>Pterygota</taxon>
        <taxon>Neoptera</taxon>
        <taxon>Endopterygota</taxon>
        <taxon>Coleoptera</taxon>
        <taxon>Polyphaga</taxon>
        <taxon>Cucujiformia</taxon>
        <taxon>Chrysomeloidea</taxon>
        <taxon>Chrysomelidae</taxon>
        <taxon>Chrysomelinae</taxon>
        <taxon>Chrysomelini</taxon>
        <taxon>Phaedon</taxon>
    </lineage>
</organism>
<reference evidence="22" key="1">
    <citation type="submission" date="2022-01" db="EMBL/GenBank/DDBJ databases">
        <authorList>
            <person name="King R."/>
        </authorList>
    </citation>
    <scope>NUCLEOTIDE SEQUENCE</scope>
</reference>
<evidence type="ECO:0000313" key="23">
    <source>
        <dbReference type="Proteomes" id="UP001153737"/>
    </source>
</evidence>
<evidence type="ECO:0000256" key="8">
    <source>
        <dbReference type="ARBA" id="ARBA00022692"/>
    </source>
</evidence>
<keyword evidence="5" id="KW-0964">Secreted</keyword>
<dbReference type="GO" id="GO:0097503">
    <property type="term" value="P:sialylation"/>
    <property type="evidence" value="ECO:0007669"/>
    <property type="project" value="TreeGrafter"/>
</dbReference>
<keyword evidence="14" id="KW-0325">Glycoprotein</keyword>
<dbReference type="Gene3D" id="3.90.1480.20">
    <property type="entry name" value="Glycosyl transferase family 29"/>
    <property type="match status" value="1"/>
</dbReference>
<keyword evidence="11" id="KW-0333">Golgi apparatus</keyword>
<dbReference type="InterPro" id="IPR038578">
    <property type="entry name" value="GT29-like_sf"/>
</dbReference>
<evidence type="ECO:0000256" key="1">
    <source>
        <dbReference type="ARBA" id="ARBA00004447"/>
    </source>
</evidence>
<dbReference type="PANTHER" id="PTHR46059">
    <property type="entry name" value="BETA-GALACTOSIDE ALPHA-2,6-SIALYLTRANSFERASE"/>
    <property type="match status" value="1"/>
</dbReference>
<dbReference type="GO" id="GO:0032580">
    <property type="term" value="C:Golgi cisterna membrane"/>
    <property type="evidence" value="ECO:0007669"/>
    <property type="project" value="UniProtKB-SubCell"/>
</dbReference>
<dbReference type="Proteomes" id="UP001153737">
    <property type="component" value="Chromosome 9"/>
</dbReference>
<keyword evidence="12 21" id="KW-0472">Membrane</keyword>
<dbReference type="Pfam" id="PF00777">
    <property type="entry name" value="Glyco_transf_29"/>
    <property type="match status" value="1"/>
</dbReference>
<evidence type="ECO:0000256" key="20">
    <source>
        <dbReference type="ARBA" id="ARBA00080062"/>
    </source>
</evidence>
<feature type="transmembrane region" description="Helical" evidence="21">
    <location>
        <begin position="6"/>
        <end position="27"/>
    </location>
</feature>
<evidence type="ECO:0000256" key="14">
    <source>
        <dbReference type="ARBA" id="ARBA00023180"/>
    </source>
</evidence>
<dbReference type="CDD" id="cd23968">
    <property type="entry name" value="GT29_ST6GAL1_2"/>
    <property type="match status" value="1"/>
</dbReference>
<accession>A0A9P0GVV8</accession>
<dbReference type="FunFam" id="3.90.1480.20:FF:000012">
    <property type="entry name" value="ST6 beta-galactoside alpha-2,6-sialyltransferase 1"/>
    <property type="match status" value="1"/>
</dbReference>
<evidence type="ECO:0000256" key="17">
    <source>
        <dbReference type="ARBA" id="ARBA00069321"/>
    </source>
</evidence>
<dbReference type="OrthoDB" id="10264956at2759"/>
<dbReference type="EC" id="2.4.3.1" evidence="16"/>
<evidence type="ECO:0000256" key="21">
    <source>
        <dbReference type="SAM" id="Phobius"/>
    </source>
</evidence>
<evidence type="ECO:0000256" key="18">
    <source>
        <dbReference type="ARBA" id="ARBA00076526"/>
    </source>
</evidence>
<comment type="pathway">
    <text evidence="3">Protein modification; protein glycosylation.</text>
</comment>
<keyword evidence="13" id="KW-1015">Disulfide bond</keyword>
<evidence type="ECO:0000256" key="5">
    <source>
        <dbReference type="ARBA" id="ARBA00022525"/>
    </source>
</evidence>
<comment type="catalytic activity">
    <reaction evidence="15">
        <text>a beta-D-galactoside + CMP-N-acetyl-beta-neuraminate = an N-acetyl-alpha-neuraminyl-(2-&gt;6)-beta-D-galactosyl derivative + CMP + H(+)</text>
        <dbReference type="Rhea" id="RHEA:52104"/>
        <dbReference type="ChEBI" id="CHEBI:15378"/>
        <dbReference type="ChEBI" id="CHEBI:28034"/>
        <dbReference type="ChEBI" id="CHEBI:57812"/>
        <dbReference type="ChEBI" id="CHEBI:60377"/>
        <dbReference type="ChEBI" id="CHEBI:136398"/>
        <dbReference type="EC" id="2.4.3.1"/>
    </reaction>
</comment>
<evidence type="ECO:0000256" key="10">
    <source>
        <dbReference type="ARBA" id="ARBA00022989"/>
    </source>
</evidence>
<keyword evidence="7" id="KW-0808">Transferase</keyword>
<evidence type="ECO:0000256" key="3">
    <source>
        <dbReference type="ARBA" id="ARBA00004922"/>
    </source>
</evidence>
<name>A0A9P0GVV8_PHACE</name>
<gene>
    <name evidence="22" type="ORF">PHAECO_LOCUS12819</name>
</gene>
<evidence type="ECO:0000256" key="12">
    <source>
        <dbReference type="ARBA" id="ARBA00023136"/>
    </source>
</evidence>
<evidence type="ECO:0000256" key="13">
    <source>
        <dbReference type="ARBA" id="ARBA00023157"/>
    </source>
</evidence>
<keyword evidence="10 21" id="KW-1133">Transmembrane helix</keyword>